<dbReference type="EMBL" id="QPJD01000011">
    <property type="protein sequence ID" value="RCW44816.1"/>
    <property type="molecule type" value="Genomic_DNA"/>
</dbReference>
<accession>A0A368VSR1</accession>
<evidence type="ECO:0000313" key="1">
    <source>
        <dbReference type="EMBL" id="RCW44816.1"/>
    </source>
</evidence>
<dbReference type="Proteomes" id="UP000252415">
    <property type="component" value="Unassembled WGS sequence"/>
</dbReference>
<proteinExistence type="predicted"/>
<dbReference type="RefSeq" id="WP_114381533.1">
    <property type="nucleotide sequence ID" value="NZ_QPJD01000011.1"/>
</dbReference>
<protein>
    <submittedName>
        <fullName evidence="1">Uncharacterized protein</fullName>
    </submittedName>
</protein>
<sequence>MQIPQIEIRLQHAKLNIDADIGKQNLQQPRPTVEMEQVRPEQHFTTSRGQLNINQDRVWDALALGNNLETMKKIYSMASDIALRGLARIEQNGNRMADIHLGGNPIAEMAREWQRTFPEFDFRGEASVDNIDFNYIPGELSIETIPGRINMNVGVNRPIHHYERGRLDIYIGQYPKVDIIPPQIDQLV</sequence>
<reference evidence="1 2" key="1">
    <citation type="submission" date="2018-07" db="EMBL/GenBank/DDBJ databases">
        <title>Genomic Encyclopedia of Type Strains, Phase III (KMG-III): the genomes of soil and plant-associated and newly described type strains.</title>
        <authorList>
            <person name="Whitman W."/>
        </authorList>
    </citation>
    <scope>NUCLEOTIDE SEQUENCE [LARGE SCALE GENOMIC DNA]</scope>
    <source>
        <strain evidence="1 2">CECT 7506</strain>
    </source>
</reference>
<dbReference type="InterPro" id="IPR045527">
    <property type="entry name" value="DUF6470"/>
</dbReference>
<evidence type="ECO:0000313" key="2">
    <source>
        <dbReference type="Proteomes" id="UP000252415"/>
    </source>
</evidence>
<dbReference type="Pfam" id="PF20074">
    <property type="entry name" value="DUF6470"/>
    <property type="match status" value="1"/>
</dbReference>
<dbReference type="OrthoDB" id="2112831at2"/>
<dbReference type="AlphaFoldDB" id="A0A368VSR1"/>
<keyword evidence="2" id="KW-1185">Reference proteome</keyword>
<gene>
    <name evidence="1" type="ORF">DFP97_11141</name>
</gene>
<organism evidence="1 2">
    <name type="scientific">Paenibacillus prosopidis</name>
    <dbReference type="NCBI Taxonomy" id="630520"/>
    <lineage>
        <taxon>Bacteria</taxon>
        <taxon>Bacillati</taxon>
        <taxon>Bacillota</taxon>
        <taxon>Bacilli</taxon>
        <taxon>Bacillales</taxon>
        <taxon>Paenibacillaceae</taxon>
        <taxon>Paenibacillus</taxon>
    </lineage>
</organism>
<name>A0A368VSR1_9BACL</name>
<comment type="caution">
    <text evidence="1">The sequence shown here is derived from an EMBL/GenBank/DDBJ whole genome shotgun (WGS) entry which is preliminary data.</text>
</comment>